<comment type="caution">
    <text evidence="1">The sequence shown here is derived from an EMBL/GenBank/DDBJ whole genome shotgun (WGS) entry which is preliminary data.</text>
</comment>
<sequence>MRIEAPWSDECVTYEESLPQHGARLNELLSKVESLVLNEADFDRAHGVDYLPSEMLHFQTVYFCDPATRTWAIVPHVTSAQLFTQYLTLWLERPQFPQTLQQLALEATTPETAVGIPFKHLVETAIQTAGYSLSFEETRALVEKLREKKAKQPDLFQGIDLDALYMRGSQNQISAGRITYEELSAKDPQLGKRMFDSLENMIEARLYNVIGVLLRKQGLEAAARQVPALLETVHKDMAAKGLTHEGEVADTGIVRAKNEAAFKVLEARAGLITREQAVKFNEQLIAQNVPFYFRESVPHIFVALGDYATAASLIEATLPEWGMFYDGLIAHMRSQTKSKDSKDEKMVQMFGNKLAIFEKLKVRVINARRARAESLRKLASS</sequence>
<keyword evidence="2" id="KW-1185">Reference proteome</keyword>
<protein>
    <submittedName>
        <fullName evidence="1">Uncharacterized protein</fullName>
    </submittedName>
</protein>
<evidence type="ECO:0000313" key="2">
    <source>
        <dbReference type="Proteomes" id="UP000028725"/>
    </source>
</evidence>
<accession>A0A085WVY7</accession>
<gene>
    <name evidence="1" type="ORF">DB31_0111</name>
</gene>
<proteinExistence type="predicted"/>
<dbReference type="EMBL" id="JMCB01000001">
    <property type="protein sequence ID" value="KFE71850.1"/>
    <property type="molecule type" value="Genomic_DNA"/>
</dbReference>
<dbReference type="AlphaFoldDB" id="A0A085WVY7"/>
<name>A0A085WVY7_9BACT</name>
<organism evidence="1 2">
    <name type="scientific">Hyalangium minutum</name>
    <dbReference type="NCBI Taxonomy" id="394096"/>
    <lineage>
        <taxon>Bacteria</taxon>
        <taxon>Pseudomonadati</taxon>
        <taxon>Myxococcota</taxon>
        <taxon>Myxococcia</taxon>
        <taxon>Myxococcales</taxon>
        <taxon>Cystobacterineae</taxon>
        <taxon>Archangiaceae</taxon>
        <taxon>Hyalangium</taxon>
    </lineage>
</organism>
<reference evidence="1 2" key="1">
    <citation type="submission" date="2014-04" db="EMBL/GenBank/DDBJ databases">
        <title>Genome assembly of Hyalangium minutum DSM 14724.</title>
        <authorList>
            <person name="Sharma G."/>
            <person name="Subramanian S."/>
        </authorList>
    </citation>
    <scope>NUCLEOTIDE SEQUENCE [LARGE SCALE GENOMIC DNA]</scope>
    <source>
        <strain evidence="1 2">DSM 14724</strain>
    </source>
</reference>
<dbReference type="Proteomes" id="UP000028725">
    <property type="component" value="Unassembled WGS sequence"/>
</dbReference>
<evidence type="ECO:0000313" key="1">
    <source>
        <dbReference type="EMBL" id="KFE71850.1"/>
    </source>
</evidence>